<evidence type="ECO:0000313" key="3">
    <source>
        <dbReference type="EMBL" id="MPQ82975.1"/>
    </source>
</evidence>
<dbReference type="AlphaFoldDB" id="A0A5N7JNT7"/>
<feature type="domain" description="Putative tail fiber protein gp53-like C-terminal" evidence="2">
    <location>
        <begin position="398"/>
        <end position="474"/>
    </location>
</feature>
<proteinExistence type="predicted"/>
<organism evidence="3 4">
    <name type="scientific">Pseudomonas kitaguniensis</name>
    <dbReference type="NCBI Taxonomy" id="2607908"/>
    <lineage>
        <taxon>Bacteria</taxon>
        <taxon>Pseudomonadati</taxon>
        <taxon>Pseudomonadota</taxon>
        <taxon>Gammaproteobacteria</taxon>
        <taxon>Pseudomonadales</taxon>
        <taxon>Pseudomonadaceae</taxon>
        <taxon>Pseudomonas</taxon>
    </lineage>
</organism>
<dbReference type="InterPro" id="IPR051934">
    <property type="entry name" value="Phage_Tail_Fiber_Structural"/>
</dbReference>
<dbReference type="Pfam" id="PF12571">
    <property type="entry name" value="Phage_tail_fib"/>
    <property type="match status" value="1"/>
</dbReference>
<reference evidence="3 4" key="1">
    <citation type="submission" date="2019-09" db="EMBL/GenBank/DDBJ databases">
        <title>The draft genomes of Allium pathogen Pseudomonas sp.</title>
        <authorList>
            <person name="Fujikawa T."/>
            <person name="Sawada H."/>
        </authorList>
    </citation>
    <scope>NUCLEOTIDE SEQUENCE [LARGE SCALE GENOMIC DNA]</scope>
    <source>
        <strain evidence="3 4">MAFF 730085</strain>
    </source>
</reference>
<dbReference type="PANTHER" id="PTHR35191:SF1">
    <property type="entry name" value="PROPHAGE SIDE TAIL FIBER PROTEIN HOMOLOG STFQ-RELATED"/>
    <property type="match status" value="1"/>
</dbReference>
<dbReference type="InterPro" id="IPR022225">
    <property type="entry name" value="Phage_tail_fibre_N"/>
</dbReference>
<evidence type="ECO:0000259" key="1">
    <source>
        <dbReference type="Pfam" id="PF12571"/>
    </source>
</evidence>
<comment type="caution">
    <text evidence="3">The sequence shown here is derived from an EMBL/GenBank/DDBJ whole genome shotgun (WGS) entry which is preliminary data.</text>
</comment>
<dbReference type="PANTHER" id="PTHR35191">
    <property type="entry name" value="PROPHAGE SIDE TAIL FIBER PROTEIN HOMOLOG STFQ-RELATED"/>
    <property type="match status" value="1"/>
</dbReference>
<name>A0A5N7JNT7_9PSED</name>
<feature type="domain" description="Phage tail fibre protein N-terminal" evidence="1">
    <location>
        <begin position="6"/>
        <end position="153"/>
    </location>
</feature>
<dbReference type="RefSeq" id="WP_152748604.1">
    <property type="nucleotide sequence ID" value="NZ_VUBA01000019.1"/>
</dbReference>
<evidence type="ECO:0000313" key="4">
    <source>
        <dbReference type="Proteomes" id="UP000325438"/>
    </source>
</evidence>
<dbReference type="Gene3D" id="2.60.40.3940">
    <property type="match status" value="1"/>
</dbReference>
<dbReference type="EMBL" id="VUBA01000019">
    <property type="protein sequence ID" value="MPQ82975.1"/>
    <property type="molecule type" value="Genomic_DNA"/>
</dbReference>
<gene>
    <name evidence="3" type="ORF">F0170_02595</name>
</gene>
<protein>
    <submittedName>
        <fullName evidence="3">Phage tail protein</fullName>
    </submittedName>
</protein>
<sequence>MIDANSKFYAILTAAGEAKQVKADAGLLTWKITHMAVGDANGLDPLPDRMQKVLINERRRAPLNSLAPDPANPAILVAEQVIPADEGGFWVRELGLFDADGDLVAIANCAPSFKPKLSQGSGRTQTLRMNFVVSSASNIVLTIDPAVVLATRKYVDDSVSNAINRLDTKQSVLVATTGPMVLAGVQVIDGLAAPAGSRVLVKNQDQPKDNGLYLVSADSWVRTVDADTSDKVTPALLVSVERGTVNADTQWQLVTDAPIVLGTTALSFRNILAGLMGNFAGSRTVAQSRALTVDERGMRIELAAGVVATLPLTNSVPEGTAYLLSAGSTSTTSKLTTANGDQFAMNNLAVPTPYTFSPGGDVIVVREGSIWRGHCGSETLKTSKLFSASMTTPGYQFLPSGLIEQWGEITTTGAVNEPITVTFPLAFPVACFHFIATASSSPTGYVGGEARGKERAVVTSSATVPQVLYWRALGK</sequence>
<dbReference type="Proteomes" id="UP000325438">
    <property type="component" value="Unassembled WGS sequence"/>
</dbReference>
<accession>A0A5N7JNT7</accession>
<dbReference type="InterPro" id="IPR054075">
    <property type="entry name" value="Gp53-like_C"/>
</dbReference>
<evidence type="ECO:0000259" key="2">
    <source>
        <dbReference type="Pfam" id="PF21882"/>
    </source>
</evidence>
<dbReference type="Pfam" id="PF21882">
    <property type="entry name" value="Gp53-like_C"/>
    <property type="match status" value="1"/>
</dbReference>